<dbReference type="Pfam" id="PF13557">
    <property type="entry name" value="Phenol_MetA_deg"/>
    <property type="match status" value="1"/>
</dbReference>
<accession>A0A967BD16</accession>
<proteinExistence type="predicted"/>
<keyword evidence="3" id="KW-1185">Reference proteome</keyword>
<feature type="chain" id="PRO_5037286238" evidence="1">
    <location>
        <begin position="29"/>
        <end position="305"/>
    </location>
</feature>
<evidence type="ECO:0000313" key="2">
    <source>
        <dbReference type="EMBL" id="NHQ75780.1"/>
    </source>
</evidence>
<keyword evidence="1" id="KW-0732">Signal</keyword>
<dbReference type="AlphaFoldDB" id="A0A967BD16"/>
<sequence length="305" mass="32892">MLTFHVCCRLLGVASLCLAIFFSTPAFAGKARDYLNAPVNTWVTFYNLGFSNRVAPVDGAADFGISDITTDITSQSLILSRILDVGGRTGGLSFVLPHADIDVAAGPFGASETGFGDIGIVAEVNIFGAPALSKEAFQQWEPETFASFHLLATFPTGAYDSDRPVNVGSNRWSLAPTINYSYTPDAGWTWLEVYATARVFGDNTDALGAADTLEQDALYQIELHASRNLTSNFWLTADVYYDWGGETRLDGVGQDNAADTWRLGAGLGWRVPSVGTVFLNYESTVSSPEGQPEGDTVRLTLAKVW</sequence>
<evidence type="ECO:0000256" key="1">
    <source>
        <dbReference type="SAM" id="SignalP"/>
    </source>
</evidence>
<dbReference type="InterPro" id="IPR025737">
    <property type="entry name" value="FApF"/>
</dbReference>
<comment type="caution">
    <text evidence="2">The sequence shown here is derived from an EMBL/GenBank/DDBJ whole genome shotgun (WGS) entry which is preliminary data.</text>
</comment>
<organism evidence="2 3">
    <name type="scientific">Roseovarius gahaiensis</name>
    <dbReference type="NCBI Taxonomy" id="2716691"/>
    <lineage>
        <taxon>Bacteria</taxon>
        <taxon>Pseudomonadati</taxon>
        <taxon>Pseudomonadota</taxon>
        <taxon>Alphaproteobacteria</taxon>
        <taxon>Rhodobacterales</taxon>
        <taxon>Roseobacteraceae</taxon>
        <taxon>Roseovarius</taxon>
    </lineage>
</organism>
<feature type="signal peptide" evidence="1">
    <location>
        <begin position="1"/>
        <end position="28"/>
    </location>
</feature>
<dbReference type="Proteomes" id="UP000639775">
    <property type="component" value="Unassembled WGS sequence"/>
</dbReference>
<evidence type="ECO:0000313" key="3">
    <source>
        <dbReference type="Proteomes" id="UP000639775"/>
    </source>
</evidence>
<gene>
    <name evidence="2" type="ORF">HAT86_15110</name>
</gene>
<name>A0A967BD16_9RHOB</name>
<reference evidence="2" key="1">
    <citation type="submission" date="2020-03" db="EMBL/GenBank/DDBJ databases">
        <title>Roseovarius gahaiensis sp. nov., isolated from Gahai Saline Lake, China.</title>
        <authorList>
            <person name="Sun X."/>
        </authorList>
    </citation>
    <scope>NUCLEOTIDE SEQUENCE</scope>
    <source>
        <strain evidence="2">GH877</strain>
    </source>
</reference>
<dbReference type="EMBL" id="JAAORB010000047">
    <property type="protein sequence ID" value="NHQ75780.1"/>
    <property type="molecule type" value="Genomic_DNA"/>
</dbReference>
<protein>
    <submittedName>
        <fullName evidence="2">Transporter</fullName>
    </submittedName>
</protein>